<dbReference type="CDD" id="cd06587">
    <property type="entry name" value="VOC"/>
    <property type="match status" value="1"/>
</dbReference>
<dbReference type="PROSITE" id="PS51819">
    <property type="entry name" value="VOC"/>
    <property type="match status" value="1"/>
</dbReference>
<reference evidence="3" key="1">
    <citation type="journal article" date="2023" name="Microb. Genom.">
        <title>Mesoterricola silvestris gen. nov., sp. nov., Mesoterricola sediminis sp. nov., Geothrix oryzae sp. nov., Geothrix edaphica sp. nov., Geothrix rubra sp. nov., and Geothrix limicola sp. nov., six novel members of Acidobacteriota isolated from soils.</title>
        <authorList>
            <person name="Weisberg A.J."/>
            <person name="Pearce E."/>
            <person name="Kramer C.G."/>
            <person name="Chang J.H."/>
            <person name="Clarke C.R."/>
        </authorList>
    </citation>
    <scope>NUCLEOTIDE SEQUENCE</scope>
    <source>
        <strain evidence="3">ND06-05F</strain>
    </source>
</reference>
<evidence type="ECO:0000313" key="3">
    <source>
        <dbReference type="EMBL" id="MDX3130116.1"/>
    </source>
</evidence>
<proteinExistence type="predicted"/>
<dbReference type="RefSeq" id="WP_319690682.1">
    <property type="nucleotide sequence ID" value="NZ_JARAWN010000042.1"/>
</dbReference>
<dbReference type="PANTHER" id="PTHR43048:SF5">
    <property type="entry name" value="BLR5325 PROTEIN"/>
    <property type="match status" value="1"/>
</dbReference>
<dbReference type="GO" id="GO:0004493">
    <property type="term" value="F:methylmalonyl-CoA epimerase activity"/>
    <property type="evidence" value="ECO:0007669"/>
    <property type="project" value="TreeGrafter"/>
</dbReference>
<dbReference type="PANTHER" id="PTHR43048">
    <property type="entry name" value="METHYLMALONYL-COA EPIMERASE"/>
    <property type="match status" value="1"/>
</dbReference>
<dbReference type="InterPro" id="IPR029068">
    <property type="entry name" value="Glyas_Bleomycin-R_OHBP_Dase"/>
</dbReference>
<dbReference type="GO" id="GO:0046872">
    <property type="term" value="F:metal ion binding"/>
    <property type="evidence" value="ECO:0007669"/>
    <property type="project" value="UniProtKB-KW"/>
</dbReference>
<dbReference type="GO" id="GO:0046491">
    <property type="term" value="P:L-methylmalonyl-CoA metabolic process"/>
    <property type="evidence" value="ECO:0007669"/>
    <property type="project" value="TreeGrafter"/>
</dbReference>
<dbReference type="InterPro" id="IPR037523">
    <property type="entry name" value="VOC_core"/>
</dbReference>
<evidence type="ECO:0000259" key="2">
    <source>
        <dbReference type="PROSITE" id="PS51819"/>
    </source>
</evidence>
<protein>
    <submittedName>
        <fullName evidence="3">VOC family protein</fullName>
    </submittedName>
</protein>
<dbReference type="SUPFAM" id="SSF54593">
    <property type="entry name" value="Glyoxalase/Bleomycin resistance protein/Dihydroxybiphenyl dioxygenase"/>
    <property type="match status" value="1"/>
</dbReference>
<dbReference type="AlphaFoldDB" id="A0AAJ2PN88"/>
<dbReference type="Gene3D" id="3.10.180.10">
    <property type="entry name" value="2,3-Dihydroxybiphenyl 1,2-Dioxygenase, domain 1"/>
    <property type="match status" value="1"/>
</dbReference>
<evidence type="ECO:0000313" key="4">
    <source>
        <dbReference type="Proteomes" id="UP001273589"/>
    </source>
</evidence>
<evidence type="ECO:0000256" key="1">
    <source>
        <dbReference type="ARBA" id="ARBA00022723"/>
    </source>
</evidence>
<name>A0AAJ2PN88_9ACTN</name>
<feature type="domain" description="VOC" evidence="2">
    <location>
        <begin position="15"/>
        <end position="159"/>
    </location>
</feature>
<dbReference type="Pfam" id="PF13669">
    <property type="entry name" value="Glyoxalase_4"/>
    <property type="match status" value="1"/>
</dbReference>
<comment type="caution">
    <text evidence="3">The sequence shown here is derived from an EMBL/GenBank/DDBJ whole genome shotgun (WGS) entry which is preliminary data.</text>
</comment>
<dbReference type="Proteomes" id="UP001273589">
    <property type="component" value="Unassembled WGS sequence"/>
</dbReference>
<organism evidence="3 4">
    <name type="scientific">Streptomyces europaeiscabiei</name>
    <dbReference type="NCBI Taxonomy" id="146819"/>
    <lineage>
        <taxon>Bacteria</taxon>
        <taxon>Bacillati</taxon>
        <taxon>Actinomycetota</taxon>
        <taxon>Actinomycetes</taxon>
        <taxon>Kitasatosporales</taxon>
        <taxon>Streptomycetaceae</taxon>
        <taxon>Streptomyces</taxon>
    </lineage>
</organism>
<gene>
    <name evidence="3" type="ORF">PV367_10020</name>
</gene>
<accession>A0AAJ2PN88</accession>
<sequence length="170" mass="17654">MATLWSVGVGAMVMTLPFEVGVVVRDLEAMERFYGEVLGCRAVRRSRVPESVGGPAGLGGELLVVWLRVPSGGCVKLLLPSSPPSLSASGPSPGEASAPACRPGLSYLTFHLDDMDPVVEALTAAGARPLSDPVVVLARSRRVSFWSDPEGNAVELVDARGGESGPGRSN</sequence>
<keyword evidence="1" id="KW-0479">Metal-binding</keyword>
<dbReference type="EMBL" id="JARAWN010000042">
    <property type="protein sequence ID" value="MDX3130116.1"/>
    <property type="molecule type" value="Genomic_DNA"/>
</dbReference>
<dbReference type="InterPro" id="IPR051785">
    <property type="entry name" value="MMCE/EMCE_epimerase"/>
</dbReference>